<proteinExistence type="predicted"/>
<reference evidence="3" key="1">
    <citation type="submission" date="2020-07" db="EMBL/GenBank/DDBJ databases">
        <title>Huge and variable diversity of episymbiotic CPR bacteria and DPANN archaea in groundwater ecosystems.</title>
        <authorList>
            <person name="He C.Y."/>
            <person name="Keren R."/>
            <person name="Whittaker M."/>
            <person name="Farag I.F."/>
            <person name="Doudna J."/>
            <person name="Cate J.H.D."/>
            <person name="Banfield J.F."/>
        </authorList>
    </citation>
    <scope>NUCLEOTIDE SEQUENCE</scope>
    <source>
        <strain evidence="3">NC_groundwater_1520_Pr4_B-0.1um_53_5</strain>
    </source>
</reference>
<dbReference type="GO" id="GO:0032008">
    <property type="term" value="P:positive regulation of TOR signaling"/>
    <property type="evidence" value="ECO:0007669"/>
    <property type="project" value="InterPro"/>
</dbReference>
<dbReference type="AlphaFoldDB" id="A0A933IAZ0"/>
<gene>
    <name evidence="3" type="ORF">HY768_06860</name>
</gene>
<dbReference type="SMART" id="SM00960">
    <property type="entry name" value="Robl_LC7"/>
    <property type="match status" value="1"/>
</dbReference>
<dbReference type="GO" id="GO:0005085">
    <property type="term" value="F:guanyl-nucleotide exchange factor activity"/>
    <property type="evidence" value="ECO:0007669"/>
    <property type="project" value="InterPro"/>
</dbReference>
<evidence type="ECO:0000313" key="3">
    <source>
        <dbReference type="EMBL" id="MBI4726929.1"/>
    </source>
</evidence>
<feature type="region of interest" description="Disordered" evidence="1">
    <location>
        <begin position="140"/>
        <end position="168"/>
    </location>
</feature>
<evidence type="ECO:0000259" key="2">
    <source>
        <dbReference type="SMART" id="SM00960"/>
    </source>
</evidence>
<dbReference type="InterPro" id="IPR004942">
    <property type="entry name" value="Roadblock/LAMTOR2_dom"/>
</dbReference>
<sequence length="168" mass="18496">MPVENLNVFEDDFWSINELLNQLLKNTNSLAVLLIDKAGQLITTAGDVSQLDTTSFSSLSAADFAATSQLAMLVGEKEFSTLFHQGEKQNIYVASIESRVMLAVIFDQRTTLGLVRVRTKQTVTELIKMFQAIFAKLEESPPPPPLSGSNFGSDFASEAESELDNLFK</sequence>
<dbReference type="SUPFAM" id="SSF103196">
    <property type="entry name" value="Roadblock/LC7 domain"/>
    <property type="match status" value="1"/>
</dbReference>
<protein>
    <submittedName>
        <fullName evidence="3">Roadblock/LC7 domain-containing protein</fullName>
    </submittedName>
</protein>
<dbReference type="Proteomes" id="UP000736328">
    <property type="component" value="Unassembled WGS sequence"/>
</dbReference>
<dbReference type="EMBL" id="JACQXR010000089">
    <property type="protein sequence ID" value="MBI4726929.1"/>
    <property type="molecule type" value="Genomic_DNA"/>
</dbReference>
<evidence type="ECO:0000313" key="4">
    <source>
        <dbReference type="Proteomes" id="UP000736328"/>
    </source>
</evidence>
<dbReference type="PANTHER" id="PTHR13323">
    <property type="entry name" value="LATE ENDOSOMAL/LYSOSOMAL MP1 INTERACTING PROTEIN"/>
    <property type="match status" value="1"/>
</dbReference>
<name>A0A933IAZ0_UNCT6</name>
<accession>A0A933IAZ0</accession>
<dbReference type="Pfam" id="PF03259">
    <property type="entry name" value="Robl_LC7"/>
    <property type="match status" value="1"/>
</dbReference>
<feature type="domain" description="Roadblock/LAMTOR2" evidence="2">
    <location>
        <begin position="16"/>
        <end position="106"/>
    </location>
</feature>
<feature type="compositionally biased region" description="Acidic residues" evidence="1">
    <location>
        <begin position="157"/>
        <end position="168"/>
    </location>
</feature>
<evidence type="ECO:0000256" key="1">
    <source>
        <dbReference type="SAM" id="MobiDB-lite"/>
    </source>
</evidence>
<dbReference type="GO" id="GO:0060090">
    <property type="term" value="F:molecular adaptor activity"/>
    <property type="evidence" value="ECO:0007669"/>
    <property type="project" value="InterPro"/>
</dbReference>
<dbReference type="Gene3D" id="3.30.450.30">
    <property type="entry name" value="Dynein light chain 2a, cytoplasmic"/>
    <property type="match status" value="1"/>
</dbReference>
<comment type="caution">
    <text evidence="3">The sequence shown here is derived from an EMBL/GenBank/DDBJ whole genome shotgun (WGS) entry which is preliminary data.</text>
</comment>
<dbReference type="InterPro" id="IPR037587">
    <property type="entry name" value="LAMTOR2-like"/>
</dbReference>
<organism evidence="3 4">
    <name type="scientific">candidate division TA06 bacterium</name>
    <dbReference type="NCBI Taxonomy" id="2250710"/>
    <lineage>
        <taxon>Bacteria</taxon>
        <taxon>Bacteria division TA06</taxon>
    </lineage>
</organism>